<sequence>MRNTGAWRKIRVPLRRHTRGVTVPGRKVPEFLETIGGLGWLVLTQSHLLLRKPEPFYQNSTRKRNDKQYFILAPLVRRCVTAEERGAEGRRALTFNCFLGKWKDGKAFFPLSRSTTKDAKPRRRLLCVPRFSGQGCHARRRFLRRLMRETRPRPGGVGSRLSLPRHRGGRPGQRKRGGRCQAEARRRFERAKAARNNP</sequence>
<protein>
    <submittedName>
        <fullName evidence="2">Uncharacterized protein</fullName>
    </submittedName>
</protein>
<gene>
    <name evidence="2" type="ORF">NHX12_028838</name>
</gene>
<feature type="compositionally biased region" description="Basic and acidic residues" evidence="1">
    <location>
        <begin position="182"/>
        <end position="192"/>
    </location>
</feature>
<evidence type="ECO:0000256" key="1">
    <source>
        <dbReference type="SAM" id="MobiDB-lite"/>
    </source>
</evidence>
<accession>A0A9Q0EGL8</accession>
<keyword evidence="3" id="KW-1185">Reference proteome</keyword>
<evidence type="ECO:0000313" key="2">
    <source>
        <dbReference type="EMBL" id="KAJ3604097.1"/>
    </source>
</evidence>
<feature type="compositionally biased region" description="Basic residues" evidence="1">
    <location>
        <begin position="163"/>
        <end position="178"/>
    </location>
</feature>
<dbReference type="Proteomes" id="UP001148018">
    <property type="component" value="Unassembled WGS sequence"/>
</dbReference>
<dbReference type="EMBL" id="JANIIK010000044">
    <property type="protein sequence ID" value="KAJ3604097.1"/>
    <property type="molecule type" value="Genomic_DNA"/>
</dbReference>
<evidence type="ECO:0000313" key="3">
    <source>
        <dbReference type="Proteomes" id="UP001148018"/>
    </source>
</evidence>
<organism evidence="2 3">
    <name type="scientific">Muraenolepis orangiensis</name>
    <name type="common">Patagonian moray cod</name>
    <dbReference type="NCBI Taxonomy" id="630683"/>
    <lineage>
        <taxon>Eukaryota</taxon>
        <taxon>Metazoa</taxon>
        <taxon>Chordata</taxon>
        <taxon>Craniata</taxon>
        <taxon>Vertebrata</taxon>
        <taxon>Euteleostomi</taxon>
        <taxon>Actinopterygii</taxon>
        <taxon>Neopterygii</taxon>
        <taxon>Teleostei</taxon>
        <taxon>Neoteleostei</taxon>
        <taxon>Acanthomorphata</taxon>
        <taxon>Zeiogadaria</taxon>
        <taxon>Gadariae</taxon>
        <taxon>Gadiformes</taxon>
        <taxon>Muraenolepidoidei</taxon>
        <taxon>Muraenolepididae</taxon>
        <taxon>Muraenolepis</taxon>
    </lineage>
</organism>
<reference evidence="2" key="1">
    <citation type="submission" date="2022-07" db="EMBL/GenBank/DDBJ databases">
        <title>Chromosome-level genome of Muraenolepis orangiensis.</title>
        <authorList>
            <person name="Kim J."/>
        </authorList>
    </citation>
    <scope>NUCLEOTIDE SEQUENCE</scope>
    <source>
        <strain evidence="2">KU_S4_2022</strain>
        <tissue evidence="2">Muscle</tissue>
    </source>
</reference>
<proteinExistence type="predicted"/>
<dbReference type="AlphaFoldDB" id="A0A9Q0EGL8"/>
<feature type="region of interest" description="Disordered" evidence="1">
    <location>
        <begin position="150"/>
        <end position="198"/>
    </location>
</feature>
<name>A0A9Q0EGL8_9TELE</name>
<comment type="caution">
    <text evidence="2">The sequence shown here is derived from an EMBL/GenBank/DDBJ whole genome shotgun (WGS) entry which is preliminary data.</text>
</comment>